<gene>
    <name evidence="1" type="ORF">GP486_003866</name>
</gene>
<dbReference type="PANTHER" id="PTHR14187:SF5">
    <property type="entry name" value="HEAT SHOCK 70 KDA PROTEIN 12A"/>
    <property type="match status" value="1"/>
</dbReference>
<name>A0A9P8RQ14_9PEZI</name>
<dbReference type="InterPro" id="IPR043129">
    <property type="entry name" value="ATPase_NBD"/>
</dbReference>
<keyword evidence="2" id="KW-1185">Reference proteome</keyword>
<dbReference type="EMBL" id="JAGHQM010000556">
    <property type="protein sequence ID" value="KAH0559616.1"/>
    <property type="molecule type" value="Genomic_DNA"/>
</dbReference>
<accession>A0A9P8RQ14</accession>
<sequence length="284" mass="32599">MDTVPPEVPDDLSKGVQGGSLVITVDDLKGIYNPVVTRILILVQQQLGMIENIVPGKATPILLVGGFGSSKYLKRCLEERFQQCTVLQPPDAWSAVVRGALLQAVVQKRKIRAHYGVKFSEPWNPAKHEHGELADFASEHKVLDEVYEDRYFCEGRMKWYVKKGQEFSDAKPVIFHFYRNVGIYHSLKFKIELWAYQDGEEGDSAPPFQDISCRPIGVMRPDLSRIPRSLFERRSSPRGDYYKIDYELAMKFDTVISFELRFRGETYGDVEVHYVDSVEEDNRI</sequence>
<dbReference type="Proteomes" id="UP000750711">
    <property type="component" value="Unassembled WGS sequence"/>
</dbReference>
<organism evidence="1 2">
    <name type="scientific">Trichoglossum hirsutum</name>
    <dbReference type="NCBI Taxonomy" id="265104"/>
    <lineage>
        <taxon>Eukaryota</taxon>
        <taxon>Fungi</taxon>
        <taxon>Dikarya</taxon>
        <taxon>Ascomycota</taxon>
        <taxon>Pezizomycotina</taxon>
        <taxon>Geoglossomycetes</taxon>
        <taxon>Geoglossales</taxon>
        <taxon>Geoglossaceae</taxon>
        <taxon>Trichoglossum</taxon>
    </lineage>
</organism>
<comment type="caution">
    <text evidence="1">The sequence shown here is derived from an EMBL/GenBank/DDBJ whole genome shotgun (WGS) entry which is preliminary data.</text>
</comment>
<evidence type="ECO:0000313" key="1">
    <source>
        <dbReference type="EMBL" id="KAH0559616.1"/>
    </source>
</evidence>
<evidence type="ECO:0000313" key="2">
    <source>
        <dbReference type="Proteomes" id="UP000750711"/>
    </source>
</evidence>
<proteinExistence type="predicted"/>
<reference evidence="1" key="1">
    <citation type="submission" date="2021-03" db="EMBL/GenBank/DDBJ databases">
        <title>Comparative genomics and phylogenomic investigation of the class Geoglossomycetes provide insights into ecological specialization and systematics.</title>
        <authorList>
            <person name="Melie T."/>
            <person name="Pirro S."/>
            <person name="Miller A.N."/>
            <person name="Quandt A."/>
        </authorList>
    </citation>
    <scope>NUCLEOTIDE SEQUENCE</scope>
    <source>
        <strain evidence="1">CAQ_001_2017</strain>
    </source>
</reference>
<dbReference type="PANTHER" id="PTHR14187">
    <property type="entry name" value="ALPHA KINASE/ELONGATION FACTOR 2 KINASE"/>
    <property type="match status" value="1"/>
</dbReference>
<dbReference type="SUPFAM" id="SSF53067">
    <property type="entry name" value="Actin-like ATPase domain"/>
    <property type="match status" value="1"/>
</dbReference>
<protein>
    <submittedName>
        <fullName evidence="1">Uncharacterized protein</fullName>
    </submittedName>
</protein>
<dbReference type="AlphaFoldDB" id="A0A9P8RQ14"/>